<dbReference type="FunFam" id="1.10.20.10:FF:000019">
    <property type="entry name" value="Negative cofactor 2 beta"/>
    <property type="match status" value="1"/>
</dbReference>
<dbReference type="PANTHER" id="PTHR46138">
    <property type="entry name" value="PROTEIN DR1"/>
    <property type="match status" value="1"/>
</dbReference>
<evidence type="ECO:0000256" key="3">
    <source>
        <dbReference type="SAM" id="Coils"/>
    </source>
</evidence>
<dbReference type="InterPro" id="IPR009072">
    <property type="entry name" value="Histone-fold"/>
</dbReference>
<sequence length="154" mass="17555">MDDELSLPKATVHKLVTEMLPPDLIFSRESRDLLIDLCVEFVHLLSSEANDICEKETKKTIAAEHVLKAVEELGFPAYLDALQAVVQEHKQAMKSREKKVSKFERSGLTDEELLRQQEELLASARNRFQAKEMEGRPVIRSASQPCRFCARSQD</sequence>
<evidence type="ECO:0000256" key="1">
    <source>
        <dbReference type="ARBA" id="ARBA00004123"/>
    </source>
</evidence>
<dbReference type="Proteomes" id="UP000193685">
    <property type="component" value="Unassembled WGS sequence"/>
</dbReference>
<feature type="coiled-coil region" evidence="3">
    <location>
        <begin position="79"/>
        <end position="134"/>
    </location>
</feature>
<dbReference type="GO" id="GO:0000122">
    <property type="term" value="P:negative regulation of transcription by RNA polymerase II"/>
    <property type="evidence" value="ECO:0007669"/>
    <property type="project" value="InterPro"/>
</dbReference>
<dbReference type="PANTHER" id="PTHR46138:SF1">
    <property type="entry name" value="PROTEIN DR1"/>
    <property type="match status" value="1"/>
</dbReference>
<dbReference type="EMBL" id="MCFI01000009">
    <property type="protein sequence ID" value="ORY82543.1"/>
    <property type="molecule type" value="Genomic_DNA"/>
</dbReference>
<dbReference type="CDD" id="cd22905">
    <property type="entry name" value="HFD_Dr1"/>
    <property type="match status" value="1"/>
</dbReference>
<evidence type="ECO:0000259" key="4">
    <source>
        <dbReference type="Pfam" id="PF00808"/>
    </source>
</evidence>
<gene>
    <name evidence="5" type="ORF">BCR37DRAFT_402641</name>
</gene>
<keyword evidence="3" id="KW-0175">Coiled coil</keyword>
<keyword evidence="6" id="KW-1185">Reference proteome</keyword>
<feature type="domain" description="Transcription factor CBF/NF-Y/archaeal histone" evidence="4">
    <location>
        <begin position="6"/>
        <end position="70"/>
    </location>
</feature>
<protein>
    <submittedName>
        <fullName evidence="5">Histone-fold-containing protein</fullName>
    </submittedName>
</protein>
<organism evidence="5 6">
    <name type="scientific">Protomyces lactucae-debilis</name>
    <dbReference type="NCBI Taxonomy" id="2754530"/>
    <lineage>
        <taxon>Eukaryota</taxon>
        <taxon>Fungi</taxon>
        <taxon>Dikarya</taxon>
        <taxon>Ascomycota</taxon>
        <taxon>Taphrinomycotina</taxon>
        <taxon>Taphrinomycetes</taxon>
        <taxon>Taphrinales</taxon>
        <taxon>Protomycetaceae</taxon>
        <taxon>Protomyces</taxon>
    </lineage>
</organism>
<dbReference type="SUPFAM" id="SSF47113">
    <property type="entry name" value="Histone-fold"/>
    <property type="match status" value="1"/>
</dbReference>
<dbReference type="RefSeq" id="XP_040725414.1">
    <property type="nucleotide sequence ID" value="XM_040871926.1"/>
</dbReference>
<accession>A0A1Y2FF36</accession>
<dbReference type="GO" id="GO:0017025">
    <property type="term" value="F:TBP-class protein binding"/>
    <property type="evidence" value="ECO:0007669"/>
    <property type="project" value="TreeGrafter"/>
</dbReference>
<reference evidence="5 6" key="1">
    <citation type="submission" date="2016-07" db="EMBL/GenBank/DDBJ databases">
        <title>Pervasive Adenine N6-methylation of Active Genes in Fungi.</title>
        <authorList>
            <consortium name="DOE Joint Genome Institute"/>
            <person name="Mondo S.J."/>
            <person name="Dannebaum R.O."/>
            <person name="Kuo R.C."/>
            <person name="Labutti K."/>
            <person name="Haridas S."/>
            <person name="Kuo A."/>
            <person name="Salamov A."/>
            <person name="Ahrendt S.R."/>
            <person name="Lipzen A."/>
            <person name="Sullivan W."/>
            <person name="Andreopoulos W.B."/>
            <person name="Clum A."/>
            <person name="Lindquist E."/>
            <person name="Daum C."/>
            <person name="Ramamoorthy G.K."/>
            <person name="Gryganskyi A."/>
            <person name="Culley D."/>
            <person name="Magnuson J.K."/>
            <person name="James T.Y."/>
            <person name="O'Malley M.A."/>
            <person name="Stajich J.E."/>
            <person name="Spatafora J.W."/>
            <person name="Visel A."/>
            <person name="Grigoriev I.V."/>
        </authorList>
    </citation>
    <scope>NUCLEOTIDE SEQUENCE [LARGE SCALE GENOMIC DNA]</scope>
    <source>
        <strain evidence="5 6">12-1054</strain>
    </source>
</reference>
<dbReference type="GeneID" id="63788525"/>
<dbReference type="Pfam" id="PF00808">
    <property type="entry name" value="CBFD_NFYB_HMF"/>
    <property type="match status" value="1"/>
</dbReference>
<dbReference type="InterPro" id="IPR003958">
    <property type="entry name" value="CBFA_NFYB_domain"/>
</dbReference>
<dbReference type="STRING" id="56484.A0A1Y2FF36"/>
<dbReference type="GO" id="GO:0016251">
    <property type="term" value="F:RNA polymerase II general transcription initiation factor activity"/>
    <property type="evidence" value="ECO:0007669"/>
    <property type="project" value="TreeGrafter"/>
</dbReference>
<dbReference type="GO" id="GO:0051123">
    <property type="term" value="P:RNA polymerase II preinitiation complex assembly"/>
    <property type="evidence" value="ECO:0007669"/>
    <property type="project" value="TreeGrafter"/>
</dbReference>
<proteinExistence type="predicted"/>
<evidence type="ECO:0000313" key="5">
    <source>
        <dbReference type="EMBL" id="ORY82543.1"/>
    </source>
</evidence>
<dbReference type="Gene3D" id="1.10.20.10">
    <property type="entry name" value="Histone, subunit A"/>
    <property type="match status" value="1"/>
</dbReference>
<dbReference type="InterPro" id="IPR042225">
    <property type="entry name" value="Ncb2"/>
</dbReference>
<dbReference type="GO" id="GO:0046982">
    <property type="term" value="F:protein heterodimerization activity"/>
    <property type="evidence" value="ECO:0007669"/>
    <property type="project" value="InterPro"/>
</dbReference>
<dbReference type="AlphaFoldDB" id="A0A1Y2FF36"/>
<evidence type="ECO:0000256" key="2">
    <source>
        <dbReference type="ARBA" id="ARBA00023242"/>
    </source>
</evidence>
<keyword evidence="2" id="KW-0539">Nucleus</keyword>
<comment type="caution">
    <text evidence="5">The sequence shown here is derived from an EMBL/GenBank/DDBJ whole genome shotgun (WGS) entry which is preliminary data.</text>
</comment>
<comment type="subcellular location">
    <subcellularLocation>
        <location evidence="1">Nucleus</location>
    </subcellularLocation>
</comment>
<dbReference type="GO" id="GO:0017054">
    <property type="term" value="C:negative cofactor 2 complex"/>
    <property type="evidence" value="ECO:0007669"/>
    <property type="project" value="InterPro"/>
</dbReference>
<evidence type="ECO:0000313" key="6">
    <source>
        <dbReference type="Proteomes" id="UP000193685"/>
    </source>
</evidence>
<dbReference type="OMA" id="RDAKFKK"/>
<dbReference type="OrthoDB" id="601405at2759"/>
<name>A0A1Y2FF36_PROLT</name>